<dbReference type="STRING" id="1637975.AN957_20410"/>
<dbReference type="Pfam" id="PF10646">
    <property type="entry name" value="Germane"/>
    <property type="match status" value="2"/>
</dbReference>
<dbReference type="RefSeq" id="WP_053477215.1">
    <property type="nucleotide sequence ID" value="NZ_CP041305.1"/>
</dbReference>
<keyword evidence="2" id="KW-0732">Signal</keyword>
<evidence type="ECO:0000256" key="2">
    <source>
        <dbReference type="SAM" id="SignalP"/>
    </source>
</evidence>
<evidence type="ECO:0000313" key="4">
    <source>
        <dbReference type="EMBL" id="KQL20722.1"/>
    </source>
</evidence>
<protein>
    <submittedName>
        <fullName evidence="4">Sporulation protein</fullName>
    </submittedName>
</protein>
<comment type="caution">
    <text evidence="4">The sequence shown here is derived from an EMBL/GenBank/DDBJ whole genome shotgun (WGS) entry which is preliminary data.</text>
</comment>
<dbReference type="SMART" id="SM00909">
    <property type="entry name" value="Germane"/>
    <property type="match status" value="2"/>
</dbReference>
<organism evidence="4 5">
    <name type="scientific">Cytobacillus solani</name>
    <dbReference type="NCBI Taxonomy" id="1637975"/>
    <lineage>
        <taxon>Bacteria</taxon>
        <taxon>Bacillati</taxon>
        <taxon>Bacillota</taxon>
        <taxon>Bacilli</taxon>
        <taxon>Bacillales</taxon>
        <taxon>Bacillaceae</taxon>
        <taxon>Cytobacillus</taxon>
    </lineage>
</organism>
<dbReference type="PROSITE" id="PS51257">
    <property type="entry name" value="PROKAR_LIPOPROTEIN"/>
    <property type="match status" value="1"/>
</dbReference>
<evidence type="ECO:0000259" key="3">
    <source>
        <dbReference type="SMART" id="SM00909"/>
    </source>
</evidence>
<gene>
    <name evidence="4" type="ORF">AN957_20410</name>
</gene>
<dbReference type="PATRIC" id="fig|1637975.4.peg.4057"/>
<feature type="chain" id="PRO_5038815022" evidence="2">
    <location>
        <begin position="22"/>
        <end position="359"/>
    </location>
</feature>
<proteinExistence type="predicted"/>
<dbReference type="EMBL" id="LJIX01000006">
    <property type="protein sequence ID" value="KQL20722.1"/>
    <property type="molecule type" value="Genomic_DNA"/>
</dbReference>
<evidence type="ECO:0000313" key="5">
    <source>
        <dbReference type="Proteomes" id="UP000050996"/>
    </source>
</evidence>
<dbReference type="AlphaFoldDB" id="A0A0Q3VIU0"/>
<feature type="compositionally biased region" description="Polar residues" evidence="1">
    <location>
        <begin position="51"/>
        <end position="64"/>
    </location>
</feature>
<sequence length="359" mass="39069">MSINKKSTIVSAVLVSSVLLSGCGLFGSGGKEKIDPPQSSVTYTDDETAVTGETANTETGTDTAGNEEAVTGTIQTELYLINKDGLVVPQTLELPKTESVATQALEYLVKDGKVTELLPNDFRAVLPADTKVSVDIKDKVATVNFSKEFKDYQVDDESKILQAVTWTLTQFDSVDKVKFQLNGNALNEMPVGGTPIGESYSRGNGINLDTTDVLDINNTRPVTVYYIGGSEGSYYYVPVTKRVSNNEKNEYKAVVNELIKGPSYVSNLDSEFLPDVKLLEDPKIENGKITLNFNEAVYSSEEKIISEHLLNALVLSLTEQKDIESVAITVDGKAELVNEKGEKLTEPVTRPEKLNTGSF</sequence>
<keyword evidence="5" id="KW-1185">Reference proteome</keyword>
<evidence type="ECO:0000256" key="1">
    <source>
        <dbReference type="SAM" id="MobiDB-lite"/>
    </source>
</evidence>
<reference evidence="4 5" key="1">
    <citation type="submission" date="2015-09" db="EMBL/GenBank/DDBJ databases">
        <title>Genome sequencing project for genomic taxonomy and phylogenomics of Bacillus-like bacteria.</title>
        <authorList>
            <person name="Liu B."/>
            <person name="Wang J."/>
            <person name="Zhu Y."/>
            <person name="Liu G."/>
            <person name="Chen Q."/>
            <person name="Chen Z."/>
            <person name="Lan J."/>
            <person name="Che J."/>
            <person name="Ge C."/>
            <person name="Shi H."/>
            <person name="Pan Z."/>
            <person name="Liu X."/>
        </authorList>
    </citation>
    <scope>NUCLEOTIDE SEQUENCE [LARGE SCALE GENOMIC DNA]</scope>
    <source>
        <strain evidence="4 5">FJAT-18043</strain>
    </source>
</reference>
<name>A0A0Q3VIU0_9BACI</name>
<feature type="domain" description="GerMN" evidence="3">
    <location>
        <begin position="101"/>
        <end position="190"/>
    </location>
</feature>
<dbReference type="Proteomes" id="UP000050996">
    <property type="component" value="Unassembled WGS sequence"/>
</dbReference>
<dbReference type="InterPro" id="IPR019606">
    <property type="entry name" value="GerMN"/>
</dbReference>
<feature type="domain" description="GerMN" evidence="3">
    <location>
        <begin position="251"/>
        <end position="339"/>
    </location>
</feature>
<feature type="region of interest" description="Disordered" evidence="1">
    <location>
        <begin position="31"/>
        <end position="65"/>
    </location>
</feature>
<accession>A0A0Q3VIU0</accession>
<feature type="signal peptide" evidence="2">
    <location>
        <begin position="1"/>
        <end position="21"/>
    </location>
</feature>